<evidence type="ECO:0000313" key="2">
    <source>
        <dbReference type="Proteomes" id="UP000245876"/>
    </source>
</evidence>
<evidence type="ECO:0000313" key="1">
    <source>
        <dbReference type="EMBL" id="PWG65574.1"/>
    </source>
</evidence>
<protein>
    <submittedName>
        <fullName evidence="1">Uncharacterized protein</fullName>
    </submittedName>
</protein>
<sequence>MENKDMTIDQVIEQKLNELESQRSSNGDYLDRETRRKALQELAGLKKTREEKIEAIRKVPLDGLLQLSMF</sequence>
<name>A0A2U2N979_9BIFI</name>
<accession>A0A2U2N979</accession>
<dbReference type="EMBL" id="QFFM01000012">
    <property type="protein sequence ID" value="PWG65574.1"/>
    <property type="molecule type" value="Genomic_DNA"/>
</dbReference>
<comment type="caution">
    <text evidence="1">The sequence shown here is derived from an EMBL/GenBank/DDBJ whole genome shotgun (WGS) entry which is preliminary data.</text>
</comment>
<dbReference type="AlphaFoldDB" id="A0A2U2N979"/>
<organism evidence="1 2">
    <name type="scientific">Bifidobacterium callitrichidarum</name>
    <dbReference type="NCBI Taxonomy" id="2052941"/>
    <lineage>
        <taxon>Bacteria</taxon>
        <taxon>Bacillati</taxon>
        <taxon>Actinomycetota</taxon>
        <taxon>Actinomycetes</taxon>
        <taxon>Bifidobacteriales</taxon>
        <taxon>Bifidobacteriaceae</taxon>
        <taxon>Bifidobacterium</taxon>
    </lineage>
</organism>
<gene>
    <name evidence="1" type="ORF">DF196_06465</name>
</gene>
<reference evidence="1 2" key="1">
    <citation type="journal article" date="2018" name="Int. J. Syst. Evol. Microbiol.">
        <title>Bifidobacterium callitrichidarum sp. nov. from the faeces of the emperor tamarin (Saguinus imperator).</title>
        <authorList>
            <person name="Modesto M."/>
            <person name="Michelini S."/>
            <person name="Sansosti M.C."/>
            <person name="De Filippo C."/>
            <person name="Cavalieri D."/>
            <person name="Qvirist L."/>
            <person name="Andlid T."/>
            <person name="Spiezio C."/>
            <person name="Sandri C."/>
            <person name="Pascarelli S."/>
            <person name="Sgorbati B."/>
            <person name="Mattarelli P."/>
        </authorList>
    </citation>
    <scope>NUCLEOTIDE SEQUENCE [LARGE SCALE GENOMIC DNA]</scope>
    <source>
        <strain evidence="1 2">TRI 5</strain>
    </source>
</reference>
<proteinExistence type="predicted"/>
<keyword evidence="2" id="KW-1185">Reference proteome</keyword>
<dbReference type="Proteomes" id="UP000245876">
    <property type="component" value="Unassembled WGS sequence"/>
</dbReference>